<dbReference type="EMBL" id="CM055093">
    <property type="protein sequence ID" value="KAJ7567421.1"/>
    <property type="molecule type" value="Genomic_DNA"/>
</dbReference>
<sequence>MMAKNKGPRDTSVVSMELESGEVFLIVSLSTQNDTQVIKIDPTTGSLLYTGQVGFDIFLSELDALQFVTGASKWPVKNIVYGRAILGYAALGSVALLLLATKIKASIPRLPGGDCVNTVVESQWIKVPLRCPHNHSKGEAKNISDLTDIAIDGMHYFCETRDITRPFPSEHFLEDPDVEFVWNMWLALPFKNIGLSQHCIILLQGLADSRTFTDSRGQQVTVSLIARRSRLHPGTRYLARGLNAASSTGNEVECEQLVWSLGAPGGRTTPFSTYLWRRGTVPIWWGAEIKSTVSEAEIYVSDTDPFNGASEYYRRLAKRYGSPSCKQEQFDGTKSAPPLVCLNLLRNGIGKSELVLSENFQESVNDVKSKRELPEAKLCLLNYDWHANTKLVGDARTVDGLWQLLKSPTNDIGFAIGEYVPAVEQTTNDDLTVLENKGFQGGVFKFSMKQEGIIRFNCADSLDRTNAASFFGAIQVLVEQCRMLGLPLNSRKYFGPNSVEAGSKSKLGGSNRGSLGPLPPGWEKRVDAVTGQTFYIDHNTRTTTWNHPCPDEPWRHFNLTAEEFKDATLPVPVAMLAELFLIAGDIHAMLYTGSKAMHSHIIQIFSEDAAKVKRSSAAQNMAITLQRRYLNVLVDGTRQKQFEMFLGLHRNQHLPTVCENPFQVLTRPHAFLLKPVPSMFSSLYAPNALISIKSKDVVWVCPSGAQVVELFIWLCEPCHPCQLLLTIAHGAEDMTSPTSFDVRTGRHLDDLKLVLEGASIPRCTNGSQLLYPLPGAMHSEDVAITGGSGPGRPGDQIFAWLYDFEEQEGELDFLTRVVAVTFHSNSFDLPLPITLGEVEVLGQSLLWQRFWEDNDPQHVVPLKSSGAQSQDFSSLGGKMSKSMSKMSNSHSSSAIDMGFDLLTGDVSAPPLQPLPKVNSNGSEVVSTNFIDWNPFSLDSTPNSDSLPFPRSSDPANFTAKSTYAEADGRKKYIDLLKLLINSKKVDQLSFIEAVELEIVRLQSRLSAAQRDHILVSFGLDPATINPNLLLNPSDLVLVSQAALQLATLLQTAAEDVDLRNVGLETRLQDASEDLYLRSAWNGCLTTNCEIRLKRKYSITGDGAGVIDLLACDQCKLKACIACRVGKGSCLLAQMQNSQVNLGGNAVLGPSRGPLLVDAVLCKKCCPPIVHEAVLLFHVKELSSSRRRLRIKAAVMEAMSEVGDGFQFQNSETYGEPLERRNSIRQAIVNEEGMKSLLQGEASLAEYPHSSLLTSVKSAKDSDPVQSLISSLHEGSKNSFWKAAPGVSNVEIAIVLGTPSTVSSIVLLVSPCGYMQQNVPTVEIWCGDILSETERTFLGKWECKDAEGTPLQELYGPGTLTSTRHLKYRFKSVIKCRIVWIKITITVPVSSSASSCNQTSIFENSFDLLSFDPTPDSLNRRATSDTQGNEIIRDVTPGIHAQRFLVLGRRLLEDFDYLPSVQAPDKLACKSMLDLPPRWARLRVPIESERLSQGGRVVEQIVSPTAGTLAGFRLDALSLLKIVAKRTYIGSLQKFNDVINYLDESMTNPPKLFLHVEAIQDSRIPAPVGSYMLPYVRAGTPLYFDFPMRIQARVVIFWLVGDLSAFIDEGSEQSDTDERDSRIFTSLSLANKIRLYRHGLAADLGKWPQLNAI</sequence>
<protein>
    <submittedName>
        <fullName evidence="1">Uncharacterized protein</fullName>
    </submittedName>
</protein>
<evidence type="ECO:0000313" key="2">
    <source>
        <dbReference type="Proteomes" id="UP001162992"/>
    </source>
</evidence>
<gene>
    <name evidence="1" type="ORF">O6H91_02G146100</name>
</gene>
<accession>A0ACC2ELT8</accession>
<comment type="caution">
    <text evidence="1">The sequence shown here is derived from an EMBL/GenBank/DDBJ whole genome shotgun (WGS) entry which is preliminary data.</text>
</comment>
<keyword evidence="2" id="KW-1185">Reference proteome</keyword>
<evidence type="ECO:0000313" key="1">
    <source>
        <dbReference type="EMBL" id="KAJ7567421.1"/>
    </source>
</evidence>
<reference evidence="2" key="1">
    <citation type="journal article" date="2024" name="Proc. Natl. Acad. Sci. U.S.A.">
        <title>Extraordinary preservation of gene collinearity over three hundred million years revealed in homosporous lycophytes.</title>
        <authorList>
            <person name="Li C."/>
            <person name="Wickell D."/>
            <person name="Kuo L.Y."/>
            <person name="Chen X."/>
            <person name="Nie B."/>
            <person name="Liao X."/>
            <person name="Peng D."/>
            <person name="Ji J."/>
            <person name="Jenkins J."/>
            <person name="Williams M."/>
            <person name="Shu S."/>
            <person name="Plott C."/>
            <person name="Barry K."/>
            <person name="Rajasekar S."/>
            <person name="Grimwood J."/>
            <person name="Han X."/>
            <person name="Sun S."/>
            <person name="Hou Z."/>
            <person name="He W."/>
            <person name="Dai G."/>
            <person name="Sun C."/>
            <person name="Schmutz J."/>
            <person name="Leebens-Mack J.H."/>
            <person name="Li F.W."/>
            <person name="Wang L."/>
        </authorList>
    </citation>
    <scope>NUCLEOTIDE SEQUENCE [LARGE SCALE GENOMIC DNA]</scope>
    <source>
        <strain evidence="2">cv. PW_Plant_1</strain>
    </source>
</reference>
<dbReference type="Proteomes" id="UP001162992">
    <property type="component" value="Chromosome 2"/>
</dbReference>
<proteinExistence type="predicted"/>
<name>A0ACC2ELT8_DIPCM</name>
<organism evidence="1 2">
    <name type="scientific">Diphasiastrum complanatum</name>
    <name type="common">Issler's clubmoss</name>
    <name type="synonym">Lycopodium complanatum</name>
    <dbReference type="NCBI Taxonomy" id="34168"/>
    <lineage>
        <taxon>Eukaryota</taxon>
        <taxon>Viridiplantae</taxon>
        <taxon>Streptophyta</taxon>
        <taxon>Embryophyta</taxon>
        <taxon>Tracheophyta</taxon>
        <taxon>Lycopodiopsida</taxon>
        <taxon>Lycopodiales</taxon>
        <taxon>Lycopodiaceae</taxon>
        <taxon>Lycopodioideae</taxon>
        <taxon>Diphasiastrum</taxon>
    </lineage>
</organism>